<comment type="caution">
    <text evidence="1">The sequence shown here is derived from an EMBL/GenBank/DDBJ whole genome shotgun (WGS) entry which is preliminary data.</text>
</comment>
<dbReference type="RefSeq" id="WP_183776933.1">
    <property type="nucleotide sequence ID" value="NZ_JACIDK010000011.1"/>
</dbReference>
<dbReference type="InterPro" id="IPR012337">
    <property type="entry name" value="RNaseH-like_sf"/>
</dbReference>
<proteinExistence type="predicted"/>
<dbReference type="InterPro" id="IPR036397">
    <property type="entry name" value="RNaseH_sf"/>
</dbReference>
<dbReference type="EMBL" id="JACIDK010000011">
    <property type="protein sequence ID" value="MBB3893427.1"/>
    <property type="molecule type" value="Genomic_DNA"/>
</dbReference>
<dbReference type="GO" id="GO:0003676">
    <property type="term" value="F:nucleic acid binding"/>
    <property type="evidence" value="ECO:0007669"/>
    <property type="project" value="InterPro"/>
</dbReference>
<gene>
    <name evidence="1" type="ORF">GGQ61_004171</name>
</gene>
<dbReference type="Proteomes" id="UP000530564">
    <property type="component" value="Unassembled WGS sequence"/>
</dbReference>
<sequence length="159" mass="16295">MSTAIWIQTSYHEAFKCGGWAYVRSHDKAASGQAGGERYTSPERMALAALMAALKDLPKGAVAIQIDNAVVARTAALIAAGRAPQGDEAPAENLDLWAALTAALAGRQPAFAIAAPSKASPTGFAAAWAELARDKANAQGAFVSAIPKPNLAKVAGLPL</sequence>
<reference evidence="1 2" key="1">
    <citation type="submission" date="2020-08" db="EMBL/GenBank/DDBJ databases">
        <title>Genomic Encyclopedia of Type Strains, Phase IV (KMG-IV): sequencing the most valuable type-strain genomes for metagenomic binning, comparative biology and taxonomic classification.</title>
        <authorList>
            <person name="Goeker M."/>
        </authorList>
    </citation>
    <scope>NUCLEOTIDE SEQUENCE [LARGE SCALE GENOMIC DNA]</scope>
    <source>
        <strain evidence="1 2">DSM 21793</strain>
    </source>
</reference>
<dbReference type="Gene3D" id="3.30.420.10">
    <property type="entry name" value="Ribonuclease H-like superfamily/Ribonuclease H"/>
    <property type="match status" value="1"/>
</dbReference>
<dbReference type="AlphaFoldDB" id="A0A840A8B7"/>
<evidence type="ECO:0000313" key="1">
    <source>
        <dbReference type="EMBL" id="MBB3893427.1"/>
    </source>
</evidence>
<evidence type="ECO:0000313" key="2">
    <source>
        <dbReference type="Proteomes" id="UP000530564"/>
    </source>
</evidence>
<dbReference type="SUPFAM" id="SSF53098">
    <property type="entry name" value="Ribonuclease H-like"/>
    <property type="match status" value="1"/>
</dbReference>
<keyword evidence="2" id="KW-1185">Reference proteome</keyword>
<protein>
    <submittedName>
        <fullName evidence="1">Ribonuclease HI</fullName>
    </submittedName>
</protein>
<accession>A0A840A8B7</accession>
<name>A0A840A8B7_9CAUL</name>
<organism evidence="1 2">
    <name type="scientific">Phenylobacterium haematophilum</name>
    <dbReference type="NCBI Taxonomy" id="98513"/>
    <lineage>
        <taxon>Bacteria</taxon>
        <taxon>Pseudomonadati</taxon>
        <taxon>Pseudomonadota</taxon>
        <taxon>Alphaproteobacteria</taxon>
        <taxon>Caulobacterales</taxon>
        <taxon>Caulobacteraceae</taxon>
        <taxon>Phenylobacterium</taxon>
    </lineage>
</organism>